<sequence>MKQAVIRFENFTFKYHSQTEPTLKDINLSIYEGEKVLIVGPSGSGKSTLAHCINGLVPFSYKGDIEGSLTIRGKESKKMDIFSISKIVGTVLQDPDGQFIGLTVGEDIAFALENDVVPQDSMLDQVADVSKLVDMTGHINASIHTLSGGQKQRVSLAGVMVDNVDVLLFDEPLANLDPATGQHAISLIDNIQIETNTTVIIIEHRLEDVLHRDVDRIIVVDDGRIVSDTIPDELLGTTVLEESSIREPLYVKALKYAGCNVNSEMQPAHLDTLKLDDCKDKLLQWYKSAPSMNEKAKAAPILELMDVSFGYQWGKQTIQNVSFSIEKGEMVSIVGKNGAGKSTLSKLICGFEKVQSGSILFHGQDITKDTIFERSERIGMVMQNPNQMISKHMIFDEVATGLQMRGVSENEVRERVEAVLRVCGLYPFRNWPISALSFGQKKRVTIASILVLDPEIIILDEPTAGQDFRHYTEIMEFLMELNQKGVTIIMITHDMHLMLEYTPRAIAIADGTVISDDSAVEVLANETVIHQANLKKTSLFDLAIKAGIPDPKEFVSRFITFDKEVRKTWQ</sequence>
<dbReference type="NCBIfam" id="NF010167">
    <property type="entry name" value="PRK13648.1"/>
    <property type="match status" value="2"/>
</dbReference>
<evidence type="ECO:0000256" key="8">
    <source>
        <dbReference type="ARBA" id="ARBA00022967"/>
    </source>
</evidence>
<evidence type="ECO:0000256" key="5">
    <source>
        <dbReference type="ARBA" id="ARBA00022737"/>
    </source>
</evidence>
<dbReference type="EMBL" id="NPMS01000007">
    <property type="protein sequence ID" value="OZU87835.1"/>
    <property type="molecule type" value="Genomic_DNA"/>
</dbReference>
<comment type="caution">
    <text evidence="12">The sequence shown here is derived from an EMBL/GenBank/DDBJ whole genome shotgun (WGS) entry which is preliminary data.</text>
</comment>
<dbReference type="PANTHER" id="PTHR43553">
    <property type="entry name" value="HEAVY METAL TRANSPORTER"/>
    <property type="match status" value="1"/>
</dbReference>
<dbReference type="InterPro" id="IPR003439">
    <property type="entry name" value="ABC_transporter-like_ATP-bd"/>
</dbReference>
<dbReference type="Gene3D" id="3.40.50.300">
    <property type="entry name" value="P-loop containing nucleotide triphosphate hydrolases"/>
    <property type="match status" value="2"/>
</dbReference>
<evidence type="ECO:0000313" key="12">
    <source>
        <dbReference type="EMBL" id="OZU87835.1"/>
    </source>
</evidence>
<evidence type="ECO:0000256" key="10">
    <source>
        <dbReference type="ARBA" id="ARBA00025157"/>
    </source>
</evidence>
<dbReference type="SUPFAM" id="SSF52540">
    <property type="entry name" value="P-loop containing nucleoside triphosphate hydrolases"/>
    <property type="match status" value="2"/>
</dbReference>
<comment type="function">
    <text evidence="10">Probably part of an ABC transporter complex. Responsible for energy coupling to the transport system.</text>
</comment>
<protein>
    <submittedName>
        <fullName evidence="12">Heme ABC transporter ATP-binding protein</fullName>
    </submittedName>
</protein>
<reference evidence="12 13" key="1">
    <citation type="submission" date="2017-08" db="EMBL/GenBank/DDBJ databases">
        <title>Virgibacillus indicus sp. nov. and Virgibacillus profoundi sp. nov, two moderately halophilic bacteria isolated from marine sediment by using the Microfluidic Streak Plate.</title>
        <authorList>
            <person name="Xu B."/>
            <person name="Hu B."/>
            <person name="Wang J."/>
            <person name="Zhu Y."/>
            <person name="Huang L."/>
            <person name="Du W."/>
            <person name="Huang Y."/>
        </authorList>
    </citation>
    <scope>NUCLEOTIDE SEQUENCE [LARGE SCALE GENOMIC DNA]</scope>
    <source>
        <strain evidence="12 13">IO3-P2-C2</strain>
    </source>
</reference>
<evidence type="ECO:0000313" key="13">
    <source>
        <dbReference type="Proteomes" id="UP000216498"/>
    </source>
</evidence>
<evidence type="ECO:0000256" key="2">
    <source>
        <dbReference type="ARBA" id="ARBA00005417"/>
    </source>
</evidence>
<dbReference type="Pfam" id="PF00005">
    <property type="entry name" value="ABC_tran"/>
    <property type="match status" value="2"/>
</dbReference>
<dbReference type="PROSITE" id="PS00211">
    <property type="entry name" value="ABC_TRANSPORTER_1"/>
    <property type="match status" value="2"/>
</dbReference>
<organism evidence="12 13">
    <name type="scientific">Virgibacillus indicus</name>
    <dbReference type="NCBI Taxonomy" id="2024554"/>
    <lineage>
        <taxon>Bacteria</taxon>
        <taxon>Bacillati</taxon>
        <taxon>Bacillota</taxon>
        <taxon>Bacilli</taxon>
        <taxon>Bacillales</taxon>
        <taxon>Bacillaceae</taxon>
        <taxon>Virgibacillus</taxon>
    </lineage>
</organism>
<evidence type="ECO:0000256" key="6">
    <source>
        <dbReference type="ARBA" id="ARBA00022741"/>
    </source>
</evidence>
<dbReference type="PANTHER" id="PTHR43553:SF26">
    <property type="entry name" value="ABC TRANSPORTER ATP-BINDING PROTEIN BC_2655-RELATED"/>
    <property type="match status" value="1"/>
</dbReference>
<keyword evidence="5" id="KW-0677">Repeat</keyword>
<dbReference type="InterPro" id="IPR050095">
    <property type="entry name" value="ECF_ABC_transporter_ATP-bd"/>
</dbReference>
<dbReference type="FunFam" id="3.40.50.300:FF:001422">
    <property type="entry name" value="Cobalt ABC transporter ATP-binding protein"/>
    <property type="match status" value="1"/>
</dbReference>
<dbReference type="Pfam" id="PF12558">
    <property type="entry name" value="DUF3744"/>
    <property type="match status" value="1"/>
</dbReference>
<dbReference type="Proteomes" id="UP000216498">
    <property type="component" value="Unassembled WGS sequence"/>
</dbReference>
<keyword evidence="9" id="KW-0472">Membrane</keyword>
<keyword evidence="3" id="KW-0813">Transport</keyword>
<accession>A0A265N7P4</accession>
<comment type="similarity">
    <text evidence="2">Belongs to the ABC transporter superfamily.</text>
</comment>
<dbReference type="InterPro" id="IPR003593">
    <property type="entry name" value="AAA+_ATPase"/>
</dbReference>
<dbReference type="SMART" id="SM00382">
    <property type="entry name" value="AAA"/>
    <property type="match status" value="2"/>
</dbReference>
<dbReference type="OrthoDB" id="501320at2"/>
<dbReference type="InterPro" id="IPR022216">
    <property type="entry name" value="ABC_Co_transporter"/>
</dbReference>
<dbReference type="PROSITE" id="PS50893">
    <property type="entry name" value="ABC_TRANSPORTER_2"/>
    <property type="match status" value="2"/>
</dbReference>
<evidence type="ECO:0000256" key="9">
    <source>
        <dbReference type="ARBA" id="ARBA00023136"/>
    </source>
</evidence>
<keyword evidence="8" id="KW-1278">Translocase</keyword>
<proteinExistence type="inferred from homology"/>
<comment type="subcellular location">
    <subcellularLocation>
        <location evidence="1">Cell membrane</location>
        <topology evidence="1">Peripheral membrane protein</topology>
    </subcellularLocation>
</comment>
<dbReference type="FunFam" id="3.40.50.300:FF:000224">
    <property type="entry name" value="Energy-coupling factor transporter ATP-binding protein EcfA"/>
    <property type="match status" value="1"/>
</dbReference>
<evidence type="ECO:0000256" key="7">
    <source>
        <dbReference type="ARBA" id="ARBA00022840"/>
    </source>
</evidence>
<evidence type="ECO:0000259" key="11">
    <source>
        <dbReference type="PROSITE" id="PS50893"/>
    </source>
</evidence>
<evidence type="ECO:0000256" key="4">
    <source>
        <dbReference type="ARBA" id="ARBA00022475"/>
    </source>
</evidence>
<feature type="domain" description="ABC transporter" evidence="11">
    <location>
        <begin position="302"/>
        <end position="535"/>
    </location>
</feature>
<name>A0A265N7P4_9BACI</name>
<gene>
    <name evidence="12" type="ORF">CIL03_14105</name>
</gene>
<keyword evidence="4" id="KW-1003">Cell membrane</keyword>
<dbReference type="GO" id="GO:0043190">
    <property type="term" value="C:ATP-binding cassette (ABC) transporter complex"/>
    <property type="evidence" value="ECO:0007669"/>
    <property type="project" value="TreeGrafter"/>
</dbReference>
<evidence type="ECO:0000256" key="3">
    <source>
        <dbReference type="ARBA" id="ARBA00022448"/>
    </source>
</evidence>
<evidence type="ECO:0000256" key="1">
    <source>
        <dbReference type="ARBA" id="ARBA00004202"/>
    </source>
</evidence>
<dbReference type="AlphaFoldDB" id="A0A265N7P4"/>
<dbReference type="RefSeq" id="WP_094886523.1">
    <property type="nucleotide sequence ID" value="NZ_NPMS01000007.1"/>
</dbReference>
<dbReference type="CDD" id="cd03225">
    <property type="entry name" value="ABC_cobalt_CbiO_domain1"/>
    <property type="match status" value="2"/>
</dbReference>
<dbReference type="GO" id="GO:0016887">
    <property type="term" value="F:ATP hydrolysis activity"/>
    <property type="evidence" value="ECO:0007669"/>
    <property type="project" value="InterPro"/>
</dbReference>
<feature type="domain" description="ABC transporter" evidence="11">
    <location>
        <begin position="6"/>
        <end position="247"/>
    </location>
</feature>
<dbReference type="InterPro" id="IPR027417">
    <property type="entry name" value="P-loop_NTPase"/>
</dbReference>
<dbReference type="GO" id="GO:0015087">
    <property type="term" value="F:cobalt ion transmembrane transporter activity"/>
    <property type="evidence" value="ECO:0007669"/>
    <property type="project" value="UniProtKB-ARBA"/>
</dbReference>
<dbReference type="GO" id="GO:0005524">
    <property type="term" value="F:ATP binding"/>
    <property type="evidence" value="ECO:0007669"/>
    <property type="project" value="UniProtKB-KW"/>
</dbReference>
<keyword evidence="7 12" id="KW-0067">ATP-binding</keyword>
<keyword evidence="6" id="KW-0547">Nucleotide-binding</keyword>
<dbReference type="GO" id="GO:0042626">
    <property type="term" value="F:ATPase-coupled transmembrane transporter activity"/>
    <property type="evidence" value="ECO:0007669"/>
    <property type="project" value="TreeGrafter"/>
</dbReference>
<dbReference type="InterPro" id="IPR015856">
    <property type="entry name" value="ABC_transpr_CbiO/EcfA_su"/>
</dbReference>
<dbReference type="InterPro" id="IPR017871">
    <property type="entry name" value="ABC_transporter-like_CS"/>
</dbReference>
<keyword evidence="13" id="KW-1185">Reference proteome</keyword>